<evidence type="ECO:0000256" key="4">
    <source>
        <dbReference type="SAM" id="SignalP"/>
    </source>
</evidence>
<organism evidence="5 6">
    <name type="scientific">Mizuhopecten yessoensis</name>
    <name type="common">Japanese scallop</name>
    <name type="synonym">Patinopecten yessoensis</name>
    <dbReference type="NCBI Taxonomy" id="6573"/>
    <lineage>
        <taxon>Eukaryota</taxon>
        <taxon>Metazoa</taxon>
        <taxon>Spiralia</taxon>
        <taxon>Lophotrochozoa</taxon>
        <taxon>Mollusca</taxon>
        <taxon>Bivalvia</taxon>
        <taxon>Autobranchia</taxon>
        <taxon>Pteriomorphia</taxon>
        <taxon>Pectinida</taxon>
        <taxon>Pectinoidea</taxon>
        <taxon>Pectinidae</taxon>
        <taxon>Mizuhopecten</taxon>
    </lineage>
</organism>
<keyword evidence="1 4" id="KW-0732">Signal</keyword>
<evidence type="ECO:0000256" key="1">
    <source>
        <dbReference type="ARBA" id="ARBA00022729"/>
    </source>
</evidence>
<dbReference type="InterPro" id="IPR032675">
    <property type="entry name" value="LRR_dom_sf"/>
</dbReference>
<dbReference type="GO" id="GO:0031012">
    <property type="term" value="C:extracellular matrix"/>
    <property type="evidence" value="ECO:0007669"/>
    <property type="project" value="TreeGrafter"/>
</dbReference>
<gene>
    <name evidence="5" type="ORF">KP79_PYT21524</name>
</gene>
<dbReference type="Proteomes" id="UP000242188">
    <property type="component" value="Unassembled WGS sequence"/>
</dbReference>
<dbReference type="PANTHER" id="PTHR24373">
    <property type="entry name" value="SLIT RELATED LEUCINE-RICH REPEAT NEURONAL PROTEIN"/>
    <property type="match status" value="1"/>
</dbReference>
<feature type="transmembrane region" description="Helical" evidence="3">
    <location>
        <begin position="323"/>
        <end position="344"/>
    </location>
</feature>
<comment type="caution">
    <text evidence="5">The sequence shown here is derived from an EMBL/GenBank/DDBJ whole genome shotgun (WGS) entry which is preliminary data.</text>
</comment>
<dbReference type="AlphaFoldDB" id="A0A210PG27"/>
<keyword evidence="3" id="KW-0472">Membrane</keyword>
<dbReference type="InterPro" id="IPR050328">
    <property type="entry name" value="Dev_Immune_Receptor"/>
</dbReference>
<protein>
    <submittedName>
        <fullName evidence="5">Leucine-rich repeat-containing protein 15</fullName>
    </submittedName>
</protein>
<dbReference type="Pfam" id="PF13306">
    <property type="entry name" value="LRR_5"/>
    <property type="match status" value="1"/>
</dbReference>
<dbReference type="PANTHER" id="PTHR24373:SF370">
    <property type="entry name" value="FISH-LIPS, ISOFORM E"/>
    <property type="match status" value="1"/>
</dbReference>
<feature type="region of interest" description="Disordered" evidence="2">
    <location>
        <begin position="351"/>
        <end position="383"/>
    </location>
</feature>
<keyword evidence="3" id="KW-0812">Transmembrane</keyword>
<dbReference type="SUPFAM" id="SSF52058">
    <property type="entry name" value="L domain-like"/>
    <property type="match status" value="1"/>
</dbReference>
<dbReference type="InterPro" id="IPR026906">
    <property type="entry name" value="LRR_5"/>
</dbReference>
<proteinExistence type="predicted"/>
<accession>A0A210PG27</accession>
<evidence type="ECO:0000313" key="6">
    <source>
        <dbReference type="Proteomes" id="UP000242188"/>
    </source>
</evidence>
<dbReference type="OrthoDB" id="6066926at2759"/>
<keyword evidence="6" id="KW-1185">Reference proteome</keyword>
<feature type="signal peptide" evidence="4">
    <location>
        <begin position="1"/>
        <end position="18"/>
    </location>
</feature>
<name>A0A210PG27_MIZYE</name>
<reference evidence="5 6" key="1">
    <citation type="journal article" date="2017" name="Nat. Ecol. Evol.">
        <title>Scallop genome provides insights into evolution of bilaterian karyotype and development.</title>
        <authorList>
            <person name="Wang S."/>
            <person name="Zhang J."/>
            <person name="Jiao W."/>
            <person name="Li J."/>
            <person name="Xun X."/>
            <person name="Sun Y."/>
            <person name="Guo X."/>
            <person name="Huan P."/>
            <person name="Dong B."/>
            <person name="Zhang L."/>
            <person name="Hu X."/>
            <person name="Sun X."/>
            <person name="Wang J."/>
            <person name="Zhao C."/>
            <person name="Wang Y."/>
            <person name="Wang D."/>
            <person name="Huang X."/>
            <person name="Wang R."/>
            <person name="Lv J."/>
            <person name="Li Y."/>
            <person name="Zhang Z."/>
            <person name="Liu B."/>
            <person name="Lu W."/>
            <person name="Hui Y."/>
            <person name="Liang J."/>
            <person name="Zhou Z."/>
            <person name="Hou R."/>
            <person name="Li X."/>
            <person name="Liu Y."/>
            <person name="Li H."/>
            <person name="Ning X."/>
            <person name="Lin Y."/>
            <person name="Zhao L."/>
            <person name="Xing Q."/>
            <person name="Dou J."/>
            <person name="Li Y."/>
            <person name="Mao J."/>
            <person name="Guo H."/>
            <person name="Dou H."/>
            <person name="Li T."/>
            <person name="Mu C."/>
            <person name="Jiang W."/>
            <person name="Fu Q."/>
            <person name="Fu X."/>
            <person name="Miao Y."/>
            <person name="Liu J."/>
            <person name="Yu Q."/>
            <person name="Li R."/>
            <person name="Liao H."/>
            <person name="Li X."/>
            <person name="Kong Y."/>
            <person name="Jiang Z."/>
            <person name="Chourrout D."/>
            <person name="Li R."/>
            <person name="Bao Z."/>
        </authorList>
    </citation>
    <scope>NUCLEOTIDE SEQUENCE [LARGE SCALE GENOMIC DNA]</scope>
    <source>
        <strain evidence="5 6">PY_sf001</strain>
    </source>
</reference>
<dbReference type="EMBL" id="NEDP02076727">
    <property type="protein sequence ID" value="OWF35449.1"/>
    <property type="molecule type" value="Genomic_DNA"/>
</dbReference>
<sequence length="383" mass="41781">MAVSALFLLIVSVTLTFAVDPQGCTYDSSKTEYSCSARSWSLPLVYSDFDNIPQVLKLVDIDGSLSYTGPATFSGFENINTALFDGNLVPALHLRCIGGGSLIVYNGTFDNMGWVKELRIFDCMILSLPDDVFSSFGTLNYFSIDGGSISSMGFNCFNGVNIERMDSVPEPLGMLALRNTQITSGGLPNGVLYSLVNVSTIILDNTHMRVVQKDMFQASTKATHISMKNNPFISLPVDMFEKTTSLTTLELTGIDWVCTCPNLWIWTHLTTYNVSLVGDIVCSSPTANLRAAEYYKTECDDSTPCGDETGIVIGSYCYLIGDITFHGVLLITFIIALVAFAMTVHLKRQTADRKPGDKPRGKRKASGSQWKKVGGPKKGESMA</sequence>
<evidence type="ECO:0000256" key="2">
    <source>
        <dbReference type="SAM" id="MobiDB-lite"/>
    </source>
</evidence>
<evidence type="ECO:0000313" key="5">
    <source>
        <dbReference type="EMBL" id="OWF35449.1"/>
    </source>
</evidence>
<dbReference type="GO" id="GO:0005615">
    <property type="term" value="C:extracellular space"/>
    <property type="evidence" value="ECO:0007669"/>
    <property type="project" value="TreeGrafter"/>
</dbReference>
<dbReference type="Gene3D" id="3.80.10.10">
    <property type="entry name" value="Ribonuclease Inhibitor"/>
    <property type="match status" value="1"/>
</dbReference>
<keyword evidence="3" id="KW-1133">Transmembrane helix</keyword>
<evidence type="ECO:0000256" key="3">
    <source>
        <dbReference type="SAM" id="Phobius"/>
    </source>
</evidence>
<feature type="chain" id="PRO_5012781169" evidence="4">
    <location>
        <begin position="19"/>
        <end position="383"/>
    </location>
</feature>
<dbReference type="STRING" id="6573.A0A210PG27"/>